<dbReference type="Pfam" id="PF11298">
    <property type="entry name" value="DUF3099"/>
    <property type="match status" value="1"/>
</dbReference>
<feature type="transmembrane region" description="Helical" evidence="2">
    <location>
        <begin position="30"/>
        <end position="50"/>
    </location>
</feature>
<feature type="transmembrane region" description="Helical" evidence="2">
    <location>
        <begin position="56"/>
        <end position="75"/>
    </location>
</feature>
<reference evidence="4" key="1">
    <citation type="submission" date="2019-06" db="EMBL/GenBank/DDBJ databases">
        <title>Gordonia isolated from sludge of a wastewater treatment plant.</title>
        <authorList>
            <person name="Tamura T."/>
            <person name="Aoyama K."/>
            <person name="Kang Y."/>
            <person name="Saito S."/>
            <person name="Akiyama N."/>
            <person name="Yazawa K."/>
            <person name="Gonoi T."/>
            <person name="Mikami Y."/>
        </authorList>
    </citation>
    <scope>NUCLEOTIDE SEQUENCE [LARGE SCALE GENOMIC DNA]</scope>
    <source>
        <strain evidence="4">NBRC 107697</strain>
    </source>
</reference>
<feature type="region of interest" description="Disordered" evidence="1">
    <location>
        <begin position="99"/>
        <end position="133"/>
    </location>
</feature>
<keyword evidence="2" id="KW-0812">Transmembrane</keyword>
<proteinExistence type="predicted"/>
<dbReference type="AlphaFoldDB" id="A0A7I9UYW2"/>
<name>A0A7I9UYW2_9ACTN</name>
<evidence type="ECO:0000256" key="1">
    <source>
        <dbReference type="SAM" id="MobiDB-lite"/>
    </source>
</evidence>
<organism evidence="3 4">
    <name type="scientific">Gordonia crocea</name>
    <dbReference type="NCBI Taxonomy" id="589162"/>
    <lineage>
        <taxon>Bacteria</taxon>
        <taxon>Bacillati</taxon>
        <taxon>Actinomycetota</taxon>
        <taxon>Actinomycetes</taxon>
        <taxon>Mycobacteriales</taxon>
        <taxon>Gordoniaceae</taxon>
        <taxon>Gordonia</taxon>
    </lineage>
</organism>
<dbReference type="OrthoDB" id="5188998at2"/>
<comment type="caution">
    <text evidence="3">The sequence shown here is derived from an EMBL/GenBank/DDBJ whole genome shotgun (WGS) entry which is preliminary data.</text>
</comment>
<evidence type="ECO:0000313" key="3">
    <source>
        <dbReference type="EMBL" id="GED98143.1"/>
    </source>
</evidence>
<dbReference type="Proteomes" id="UP000444980">
    <property type="component" value="Unassembled WGS sequence"/>
</dbReference>
<keyword evidence="2" id="KW-0472">Membrane</keyword>
<sequence length="133" mass="14622">MRAHAAEEAFLITRAENSPEEQHRARVRKYLIMMAFRVPALILACIVYGWTHNGLLALAVVAVSIPLPWVAVLVANDRPARSRNEVAEYHYGHHREEAEAALEAPSTVVDSELADPRELPGETVGDSPGDSSQ</sequence>
<evidence type="ECO:0000313" key="4">
    <source>
        <dbReference type="Proteomes" id="UP000444980"/>
    </source>
</evidence>
<accession>A0A7I9UYW2</accession>
<dbReference type="RefSeq" id="WP_161927365.1">
    <property type="nucleotide sequence ID" value="NZ_BJOU01000001.1"/>
</dbReference>
<evidence type="ECO:0008006" key="5">
    <source>
        <dbReference type="Google" id="ProtNLM"/>
    </source>
</evidence>
<protein>
    <recommendedName>
        <fullName evidence="5">DUF3099 domain-containing protein</fullName>
    </recommendedName>
</protein>
<keyword evidence="2" id="KW-1133">Transmembrane helix</keyword>
<gene>
    <name evidence="3" type="ORF">nbrc107697_21820</name>
</gene>
<dbReference type="EMBL" id="BJOU01000001">
    <property type="protein sequence ID" value="GED98143.1"/>
    <property type="molecule type" value="Genomic_DNA"/>
</dbReference>
<dbReference type="InterPro" id="IPR021449">
    <property type="entry name" value="DUF3099"/>
</dbReference>
<evidence type="ECO:0000256" key="2">
    <source>
        <dbReference type="SAM" id="Phobius"/>
    </source>
</evidence>
<keyword evidence="4" id="KW-1185">Reference proteome</keyword>